<reference evidence="8" key="1">
    <citation type="journal article" date="2015" name="Nature">
        <title>Complex archaea that bridge the gap between prokaryotes and eukaryotes.</title>
        <authorList>
            <person name="Spang A."/>
            <person name="Saw J.H."/>
            <person name="Jorgensen S.L."/>
            <person name="Zaremba-Niedzwiedzka K."/>
            <person name="Martijn J."/>
            <person name="Lind A.E."/>
            <person name="van Eijk R."/>
            <person name="Schleper C."/>
            <person name="Guy L."/>
            <person name="Ettema T.J."/>
        </authorList>
    </citation>
    <scope>NUCLEOTIDE SEQUENCE</scope>
</reference>
<dbReference type="GO" id="GO:0005737">
    <property type="term" value="C:cytoplasm"/>
    <property type="evidence" value="ECO:0007669"/>
    <property type="project" value="UniProtKB-SubCell"/>
</dbReference>
<keyword evidence="5" id="KW-0598">Phosphotransferase system</keyword>
<gene>
    <name evidence="8" type="ORF">LCGC14_0585720</name>
</gene>
<evidence type="ECO:0000256" key="6">
    <source>
        <dbReference type="ARBA" id="ARBA00022777"/>
    </source>
</evidence>
<dbReference type="SUPFAM" id="SSF51261">
    <property type="entry name" value="Duplicated hybrid motif"/>
    <property type="match status" value="1"/>
</dbReference>
<evidence type="ECO:0000256" key="4">
    <source>
        <dbReference type="ARBA" id="ARBA00022679"/>
    </source>
</evidence>
<proteinExistence type="predicted"/>
<protein>
    <recommendedName>
        <fullName evidence="7">PTS EIIA type-1 domain-containing protein</fullName>
    </recommendedName>
</protein>
<dbReference type="InterPro" id="IPR050890">
    <property type="entry name" value="PTS_EIIA_component"/>
</dbReference>
<evidence type="ECO:0000256" key="1">
    <source>
        <dbReference type="ARBA" id="ARBA00004496"/>
    </source>
</evidence>
<dbReference type="GO" id="GO:0016301">
    <property type="term" value="F:kinase activity"/>
    <property type="evidence" value="ECO:0007669"/>
    <property type="project" value="UniProtKB-KW"/>
</dbReference>
<dbReference type="PROSITE" id="PS51093">
    <property type="entry name" value="PTS_EIIA_TYPE_1"/>
    <property type="match status" value="1"/>
</dbReference>
<dbReference type="PANTHER" id="PTHR45008:SF1">
    <property type="entry name" value="PTS SYSTEM GLUCOSE-SPECIFIC EIIA COMPONENT"/>
    <property type="match status" value="1"/>
</dbReference>
<feature type="domain" description="PTS EIIA type-1" evidence="7">
    <location>
        <begin position="37"/>
        <end position="140"/>
    </location>
</feature>
<sequence length="165" mass="18197">MKAQKIDYLAQNKTPLNAINITSPFTGKVIELKEHPEPFFRFGTLGPGIMVQLTSHKILAPFDGTLLQVKNAGTEFILQANNGLKALINLTIPDSQSITHTHIAQLNGSKICKGQRLAYFDLRELDTPMLASLILLNGHNLGTFHYSHSHVNAGEDTLLTIIKKN</sequence>
<dbReference type="EMBL" id="LAZR01000900">
    <property type="protein sequence ID" value="KKN55093.1"/>
    <property type="molecule type" value="Genomic_DNA"/>
</dbReference>
<evidence type="ECO:0000256" key="2">
    <source>
        <dbReference type="ARBA" id="ARBA00022448"/>
    </source>
</evidence>
<keyword evidence="3" id="KW-0762">Sugar transport</keyword>
<organism evidence="8">
    <name type="scientific">marine sediment metagenome</name>
    <dbReference type="NCBI Taxonomy" id="412755"/>
    <lineage>
        <taxon>unclassified sequences</taxon>
        <taxon>metagenomes</taxon>
        <taxon>ecological metagenomes</taxon>
    </lineage>
</organism>
<evidence type="ECO:0000256" key="3">
    <source>
        <dbReference type="ARBA" id="ARBA00022597"/>
    </source>
</evidence>
<name>A0A0F9UN98_9ZZZZ</name>
<dbReference type="Pfam" id="PF00358">
    <property type="entry name" value="PTS_EIIA_1"/>
    <property type="match status" value="1"/>
</dbReference>
<keyword evidence="4" id="KW-0808">Transferase</keyword>
<evidence type="ECO:0000256" key="5">
    <source>
        <dbReference type="ARBA" id="ARBA00022683"/>
    </source>
</evidence>
<dbReference type="Gene3D" id="2.70.70.10">
    <property type="entry name" value="Glucose Permease (Domain IIA)"/>
    <property type="match status" value="1"/>
</dbReference>
<keyword evidence="2" id="KW-0813">Transport</keyword>
<evidence type="ECO:0000313" key="8">
    <source>
        <dbReference type="EMBL" id="KKN55093.1"/>
    </source>
</evidence>
<accession>A0A0F9UN98</accession>
<keyword evidence="6" id="KW-0418">Kinase</keyword>
<dbReference type="InterPro" id="IPR011055">
    <property type="entry name" value="Dup_hybrid_motif"/>
</dbReference>
<evidence type="ECO:0000259" key="7">
    <source>
        <dbReference type="PROSITE" id="PS51093"/>
    </source>
</evidence>
<dbReference type="PANTHER" id="PTHR45008">
    <property type="entry name" value="PTS SYSTEM GLUCOSE-SPECIFIC EIIA COMPONENT"/>
    <property type="match status" value="1"/>
</dbReference>
<comment type="caution">
    <text evidence="8">The sequence shown here is derived from an EMBL/GenBank/DDBJ whole genome shotgun (WGS) entry which is preliminary data.</text>
</comment>
<dbReference type="GO" id="GO:0009401">
    <property type="term" value="P:phosphoenolpyruvate-dependent sugar phosphotransferase system"/>
    <property type="evidence" value="ECO:0007669"/>
    <property type="project" value="UniProtKB-KW"/>
</dbReference>
<dbReference type="AlphaFoldDB" id="A0A0F9UN98"/>
<comment type="subcellular location">
    <subcellularLocation>
        <location evidence="1">Cytoplasm</location>
    </subcellularLocation>
</comment>
<dbReference type="InterPro" id="IPR001127">
    <property type="entry name" value="PTS_EIIA_1_perm"/>
</dbReference>